<proteinExistence type="predicted"/>
<sequence>MPAEALSFSGGEQAVRPAKVVTASRVAAVRARVRTWFLHLIGGRLRGPAAAWIMGVPDNRRVGGRRRSDVRTLNESRHSCSVRVGFQG</sequence>
<name>A0ABQ3ZJ80_9ACTN</name>
<evidence type="ECO:0000313" key="1">
    <source>
        <dbReference type="EMBL" id="GIE18646.1"/>
    </source>
</evidence>
<comment type="caution">
    <text evidence="1">The sequence shown here is derived from an EMBL/GenBank/DDBJ whole genome shotgun (WGS) entry which is preliminary data.</text>
</comment>
<evidence type="ECO:0000313" key="2">
    <source>
        <dbReference type="Proteomes" id="UP000603200"/>
    </source>
</evidence>
<accession>A0ABQ3ZJ80</accession>
<keyword evidence="2" id="KW-1185">Reference proteome</keyword>
<gene>
    <name evidence="1" type="ORF">Ahu01nite_017480</name>
</gene>
<reference evidence="1 2" key="1">
    <citation type="submission" date="2021-01" db="EMBL/GenBank/DDBJ databases">
        <title>Whole genome shotgun sequence of Actinoplanes humidus NBRC 14915.</title>
        <authorList>
            <person name="Komaki H."/>
            <person name="Tamura T."/>
        </authorList>
    </citation>
    <scope>NUCLEOTIDE SEQUENCE [LARGE SCALE GENOMIC DNA]</scope>
    <source>
        <strain evidence="1 2">NBRC 14915</strain>
    </source>
</reference>
<dbReference type="EMBL" id="BOMN01000022">
    <property type="protein sequence ID" value="GIE18646.1"/>
    <property type="molecule type" value="Genomic_DNA"/>
</dbReference>
<organism evidence="1 2">
    <name type="scientific">Winogradskya humida</name>
    <dbReference type="NCBI Taxonomy" id="113566"/>
    <lineage>
        <taxon>Bacteria</taxon>
        <taxon>Bacillati</taxon>
        <taxon>Actinomycetota</taxon>
        <taxon>Actinomycetes</taxon>
        <taxon>Micromonosporales</taxon>
        <taxon>Micromonosporaceae</taxon>
        <taxon>Winogradskya</taxon>
    </lineage>
</organism>
<protein>
    <submittedName>
        <fullName evidence="1">Uncharacterized protein</fullName>
    </submittedName>
</protein>
<dbReference type="Proteomes" id="UP000603200">
    <property type="component" value="Unassembled WGS sequence"/>
</dbReference>